<reference evidence="1" key="1">
    <citation type="submission" date="2021-08" db="EMBL/GenBank/DDBJ databases">
        <title>Novel anaerobic bacterium isolated from sea squirt in East Sea, Republic of Korea.</title>
        <authorList>
            <person name="Nguyen T.H."/>
            <person name="Li Z."/>
            <person name="Lee Y.-J."/>
            <person name="Ko J."/>
            <person name="Kim S.-G."/>
        </authorList>
    </citation>
    <scope>NUCLEOTIDE SEQUENCE</scope>
    <source>
        <strain evidence="1">KCTC 25031</strain>
    </source>
</reference>
<name>A0AC61NHC2_9BACT</name>
<gene>
    <name evidence="1" type="ORF">K4L44_04295</name>
</gene>
<evidence type="ECO:0000313" key="2">
    <source>
        <dbReference type="Proteomes" id="UP000826212"/>
    </source>
</evidence>
<dbReference type="EMBL" id="CP081303">
    <property type="protein sequence ID" value="QZE15055.1"/>
    <property type="molecule type" value="Genomic_DNA"/>
</dbReference>
<dbReference type="Proteomes" id="UP000826212">
    <property type="component" value="Chromosome"/>
</dbReference>
<organism evidence="1 2">
    <name type="scientific">Halosquirtibacter laminarini</name>
    <dbReference type="NCBI Taxonomy" id="3374600"/>
    <lineage>
        <taxon>Bacteria</taxon>
        <taxon>Pseudomonadati</taxon>
        <taxon>Bacteroidota</taxon>
        <taxon>Bacteroidia</taxon>
        <taxon>Marinilabiliales</taxon>
        <taxon>Prolixibacteraceae</taxon>
        <taxon>Halosquirtibacter</taxon>
    </lineage>
</organism>
<evidence type="ECO:0000313" key="1">
    <source>
        <dbReference type="EMBL" id="QZE15055.1"/>
    </source>
</evidence>
<proteinExistence type="predicted"/>
<protein>
    <submittedName>
        <fullName evidence="1">TolC family protein</fullName>
    </submittedName>
</protein>
<sequence>MNSFKLVIMLLLFLQSNNIFAQKNKWSLEKCISYAKENNLQIKQLNYDADIAGINLNTAKNAYLPQINAGLSQRYHIDRAVNSYSGVSSKNNRHTGSVSLNTGIDIFQGFKRKNNVQAKDFYLKAVSVRLLTYMKIDLFYYKDYFQF</sequence>
<accession>A0AC61NHC2</accession>
<keyword evidence="2" id="KW-1185">Reference proteome</keyword>